<sequence>MSTLNFPRPKRQSLGSRYRPLSQTSQFLLHKLGGSSEPLPQRYAIPSPRIGTVDEDCILYNGVSGLMEVDYLRDRYSIDSTGNNYSKRGSLYMANSDIDTQSISSEGSITSDTSIESDSEAELPVCLAPGRLSLAPHPSNVRMGMQDLMQGVNQHCDSYFEDSGIDIAPAPLRPRKRQNNKKRSHDKTNRAFDQAETHFDYSDTDAHAHDKRAQSTVEHEIEQHLAQLGHQTAELREILTACEAKLSQMTEQLAQSKPEKRDVSFEPKTAEYRALLVQDNHFPLVGYRNESRRHGEPYMDFLHVDFANAEQVNLLSHLNTAGMMAQRRRGRLPRAWAL</sequence>
<evidence type="ECO:0000313" key="2">
    <source>
        <dbReference type="EMBL" id="ODM21213.1"/>
    </source>
</evidence>
<accession>A0A1E3BJP9</accession>
<dbReference type="VEuPathDB" id="FungiDB:SI65_04266"/>
<protein>
    <submittedName>
        <fullName evidence="2">Uncharacterized protein</fullName>
    </submittedName>
</protein>
<evidence type="ECO:0000313" key="3">
    <source>
        <dbReference type="Proteomes" id="UP000094569"/>
    </source>
</evidence>
<dbReference type="Proteomes" id="UP000094569">
    <property type="component" value="Unassembled WGS sequence"/>
</dbReference>
<feature type="compositionally biased region" description="Basic and acidic residues" evidence="1">
    <location>
        <begin position="186"/>
        <end position="210"/>
    </location>
</feature>
<feature type="compositionally biased region" description="Basic residues" evidence="1">
    <location>
        <begin position="173"/>
        <end position="185"/>
    </location>
</feature>
<keyword evidence="3" id="KW-1185">Reference proteome</keyword>
<dbReference type="OrthoDB" id="4497654at2759"/>
<reference evidence="2 3" key="1">
    <citation type="journal article" date="2016" name="BMC Genomics">
        <title>Comparative genomic and transcriptomic analyses of the Fuzhuan brick tea-fermentation fungus Aspergillus cristatus.</title>
        <authorList>
            <person name="Ge Y."/>
            <person name="Wang Y."/>
            <person name="Liu Y."/>
            <person name="Tan Y."/>
            <person name="Ren X."/>
            <person name="Zhang X."/>
            <person name="Hyde K.D."/>
            <person name="Liu Y."/>
            <person name="Liu Z."/>
        </authorList>
    </citation>
    <scope>NUCLEOTIDE SEQUENCE [LARGE SCALE GENOMIC DNA]</scope>
    <source>
        <strain evidence="2 3">GZAAS20.1005</strain>
    </source>
</reference>
<comment type="caution">
    <text evidence="2">The sequence shown here is derived from an EMBL/GenBank/DDBJ whole genome shotgun (WGS) entry which is preliminary data.</text>
</comment>
<feature type="region of interest" description="Disordered" evidence="1">
    <location>
        <begin position="167"/>
        <end position="210"/>
    </location>
</feature>
<dbReference type="AlphaFoldDB" id="A0A1E3BJP9"/>
<organism evidence="2 3">
    <name type="scientific">Aspergillus cristatus</name>
    <name type="common">Chinese Fuzhuan brick tea-fermentation fungus</name>
    <name type="synonym">Eurotium cristatum</name>
    <dbReference type="NCBI Taxonomy" id="573508"/>
    <lineage>
        <taxon>Eukaryota</taxon>
        <taxon>Fungi</taxon>
        <taxon>Dikarya</taxon>
        <taxon>Ascomycota</taxon>
        <taxon>Pezizomycotina</taxon>
        <taxon>Eurotiomycetes</taxon>
        <taxon>Eurotiomycetidae</taxon>
        <taxon>Eurotiales</taxon>
        <taxon>Aspergillaceae</taxon>
        <taxon>Aspergillus</taxon>
        <taxon>Aspergillus subgen. Aspergillus</taxon>
    </lineage>
</organism>
<proteinExistence type="predicted"/>
<name>A0A1E3BJP9_ASPCR</name>
<gene>
    <name evidence="2" type="ORF">SI65_04266</name>
</gene>
<evidence type="ECO:0000256" key="1">
    <source>
        <dbReference type="SAM" id="MobiDB-lite"/>
    </source>
</evidence>
<dbReference type="EMBL" id="JXNT01000003">
    <property type="protein sequence ID" value="ODM21213.1"/>
    <property type="molecule type" value="Genomic_DNA"/>
</dbReference>